<dbReference type="PANTHER" id="PTHR42060">
    <property type="entry name" value="NHL REPEAT-CONTAINING PROTEIN-RELATED"/>
    <property type="match status" value="1"/>
</dbReference>
<feature type="compositionally biased region" description="Polar residues" evidence="1">
    <location>
        <begin position="76"/>
        <end position="92"/>
    </location>
</feature>
<evidence type="ECO:0000256" key="2">
    <source>
        <dbReference type="SAM" id="SignalP"/>
    </source>
</evidence>
<dbReference type="EMBL" id="FJOG01000015">
    <property type="protein sequence ID" value="CZR60257.1"/>
    <property type="molecule type" value="Genomic_DNA"/>
</dbReference>
<reference evidence="3 4" key="1">
    <citation type="submission" date="2016-03" db="EMBL/GenBank/DDBJ databases">
        <authorList>
            <person name="Ploux O."/>
        </authorList>
    </citation>
    <scope>NUCLEOTIDE SEQUENCE [LARGE SCALE GENOMIC DNA]</scope>
    <source>
        <strain evidence="3 4">UAMH 11012</strain>
    </source>
</reference>
<evidence type="ECO:0008006" key="5">
    <source>
        <dbReference type="Google" id="ProtNLM"/>
    </source>
</evidence>
<proteinExistence type="predicted"/>
<name>A0A1L7X5H6_9HELO</name>
<dbReference type="Gene3D" id="2.120.10.30">
    <property type="entry name" value="TolB, C-terminal domain"/>
    <property type="match status" value="1"/>
</dbReference>
<dbReference type="PANTHER" id="PTHR42060:SF1">
    <property type="entry name" value="NHL REPEAT-CONTAINING PROTEIN"/>
    <property type="match status" value="1"/>
</dbReference>
<evidence type="ECO:0000313" key="4">
    <source>
        <dbReference type="Proteomes" id="UP000184330"/>
    </source>
</evidence>
<evidence type="ECO:0000256" key="1">
    <source>
        <dbReference type="SAM" id="MobiDB-lite"/>
    </source>
</evidence>
<dbReference type="STRING" id="576137.A0A1L7X5H6"/>
<evidence type="ECO:0000313" key="3">
    <source>
        <dbReference type="EMBL" id="CZR60257.1"/>
    </source>
</evidence>
<feature type="compositionally biased region" description="Low complexity" evidence="1">
    <location>
        <begin position="60"/>
        <end position="75"/>
    </location>
</feature>
<keyword evidence="2" id="KW-0732">Signal</keyword>
<organism evidence="3 4">
    <name type="scientific">Phialocephala subalpina</name>
    <dbReference type="NCBI Taxonomy" id="576137"/>
    <lineage>
        <taxon>Eukaryota</taxon>
        <taxon>Fungi</taxon>
        <taxon>Dikarya</taxon>
        <taxon>Ascomycota</taxon>
        <taxon>Pezizomycotina</taxon>
        <taxon>Leotiomycetes</taxon>
        <taxon>Helotiales</taxon>
        <taxon>Mollisiaceae</taxon>
        <taxon>Phialocephala</taxon>
        <taxon>Phialocephala fortinii species complex</taxon>
    </lineage>
</organism>
<dbReference type="SUPFAM" id="SSF63829">
    <property type="entry name" value="Calcium-dependent phosphotriesterase"/>
    <property type="match status" value="1"/>
</dbReference>
<keyword evidence="4" id="KW-1185">Reference proteome</keyword>
<protein>
    <recommendedName>
        <fullName evidence="5">SMP-30/Gluconolactonase/LRE-like region domain-containing protein</fullName>
    </recommendedName>
</protein>
<sequence length="280" mass="30179">MLLPEIAEALLLTTSLVSASLIKLQTPPSPATVYKDTSWIETTWTRSNGDILVNHWTNLNSGPSTPQPNQQPTSSHLQTQHPPPESLNTHPTNSPSPYLKSVFVKQVPESNFWIGITPFGNDTVFIAEAGKGSIYKITLSTGEYSIVLTDLTMKAATGSPISEGVHGIVYHAGYLYYTSTFGVGFYKVKIDPVTGKLDGKVIPITTVLGNPERLAVAGDGTSYVCDAGKNVIIKVDERGKVGNVTSAQRYSSVAFGRRGKDKNTFYILTNGRAVLSTTIS</sequence>
<dbReference type="AlphaFoldDB" id="A0A1L7X5H6"/>
<feature type="signal peptide" evidence="2">
    <location>
        <begin position="1"/>
        <end position="19"/>
    </location>
</feature>
<feature type="region of interest" description="Disordered" evidence="1">
    <location>
        <begin position="57"/>
        <end position="92"/>
    </location>
</feature>
<gene>
    <name evidence="3" type="ORF">PAC_10153</name>
</gene>
<feature type="chain" id="PRO_5012228206" description="SMP-30/Gluconolactonase/LRE-like region domain-containing protein" evidence="2">
    <location>
        <begin position="20"/>
        <end position="280"/>
    </location>
</feature>
<dbReference type="Proteomes" id="UP000184330">
    <property type="component" value="Unassembled WGS sequence"/>
</dbReference>
<dbReference type="OrthoDB" id="5233393at2759"/>
<dbReference type="InterPro" id="IPR052998">
    <property type="entry name" value="Hetero-Diels-Alderase-like"/>
</dbReference>
<dbReference type="InterPro" id="IPR011042">
    <property type="entry name" value="6-blade_b-propeller_TolB-like"/>
</dbReference>
<accession>A0A1L7X5H6</accession>